<evidence type="ECO:0000259" key="5">
    <source>
        <dbReference type="SMART" id="SM00864"/>
    </source>
</evidence>
<dbReference type="GO" id="GO:0005525">
    <property type="term" value="F:GTP binding"/>
    <property type="evidence" value="ECO:0007669"/>
    <property type="project" value="UniProtKB-KW"/>
</dbReference>
<name>A0AAV8UK26_9RHOD</name>
<sequence>MASGSVTFVPSSGVVSRDFPKRLGIVRQRGSDRHVRKGVRYGRSCVAKMLGDEEPGAPPPLVISGVSVLATTVGIMLLQFPLPDSFTETARIAIASLAILSSAAIIIGSRPTKPADPGEKGADEAKVPTTQLGNTSIEVEKADGAITAEESNGTAPITPLDSDPTKNPVGTDRSPGAVKASQAQVHDGETKEELRNPVKIKVFGIGGGGSNAVDRMMSNGLRDIEFYALNTDIQALAKSKAEKIVLGTELTKGLGAGGIPSIGQRSAEETTEDIVKAVSGADMIFITAGMGGGTGSGAAPVVARIAREMGILTVGVVTKPFGFEGHRRHVQANSATEQLRAAVDTLIIISNDKLLAYVPESMPLQSAFSIADDVLRQGIIGLSEILIRPGLVNVDFADVRTTMLDAGTALMGIGRASGEDRAVDAATIAITSPLLDYQITNAEGVIFNITGDKSMTLLEVNHAAEVIYEAVGDDAEIIFGAIIDENAGDEVSLTVVATGIAKKLEEGAESPSEMQSEISKTSNFGATG</sequence>
<comment type="similarity">
    <text evidence="1">Belongs to the FtsZ family.</text>
</comment>
<feature type="compositionally biased region" description="Basic and acidic residues" evidence="4">
    <location>
        <begin position="116"/>
        <end position="126"/>
    </location>
</feature>
<keyword evidence="8" id="KW-1185">Reference proteome</keyword>
<evidence type="ECO:0000256" key="3">
    <source>
        <dbReference type="ARBA" id="ARBA00023134"/>
    </source>
</evidence>
<evidence type="ECO:0000259" key="6">
    <source>
        <dbReference type="SMART" id="SM00865"/>
    </source>
</evidence>
<dbReference type="EMBL" id="JAMWBK010000010">
    <property type="protein sequence ID" value="KAJ8901617.1"/>
    <property type="molecule type" value="Genomic_DNA"/>
</dbReference>
<dbReference type="InterPro" id="IPR017975">
    <property type="entry name" value="Tubulin_CS"/>
</dbReference>
<dbReference type="SUPFAM" id="SSF55307">
    <property type="entry name" value="Tubulin C-terminal domain-like"/>
    <property type="match status" value="1"/>
</dbReference>
<feature type="domain" description="Tubulin/FtsZ 2-layer sandwich" evidence="6">
    <location>
        <begin position="392"/>
        <end position="509"/>
    </location>
</feature>
<gene>
    <name evidence="7" type="ORF">NDN08_003825</name>
</gene>
<dbReference type="FunFam" id="3.40.50.1440:FF:000001">
    <property type="entry name" value="Cell division protein FtsZ"/>
    <property type="match status" value="1"/>
</dbReference>
<dbReference type="Pfam" id="PF00091">
    <property type="entry name" value="Tubulin"/>
    <property type="match status" value="1"/>
</dbReference>
<organism evidence="7 8">
    <name type="scientific">Rhodosorus marinus</name>
    <dbReference type="NCBI Taxonomy" id="101924"/>
    <lineage>
        <taxon>Eukaryota</taxon>
        <taxon>Rhodophyta</taxon>
        <taxon>Stylonematophyceae</taxon>
        <taxon>Stylonematales</taxon>
        <taxon>Stylonemataceae</taxon>
        <taxon>Rhodosorus</taxon>
    </lineage>
</organism>
<dbReference type="PRINTS" id="PR00423">
    <property type="entry name" value="CELLDVISFTSZ"/>
</dbReference>
<evidence type="ECO:0000256" key="4">
    <source>
        <dbReference type="SAM" id="MobiDB-lite"/>
    </source>
</evidence>
<dbReference type="InterPro" id="IPR045061">
    <property type="entry name" value="FtsZ/CetZ"/>
</dbReference>
<dbReference type="SMART" id="SM00865">
    <property type="entry name" value="Tubulin_C"/>
    <property type="match status" value="1"/>
</dbReference>
<dbReference type="NCBIfam" id="TIGR00065">
    <property type="entry name" value="ftsZ"/>
    <property type="match status" value="1"/>
</dbReference>
<dbReference type="GO" id="GO:0007017">
    <property type="term" value="P:microtubule-based process"/>
    <property type="evidence" value="ECO:0007669"/>
    <property type="project" value="InterPro"/>
</dbReference>
<dbReference type="PANTHER" id="PTHR30314">
    <property type="entry name" value="CELL DIVISION PROTEIN FTSZ-RELATED"/>
    <property type="match status" value="1"/>
</dbReference>
<dbReference type="PROSITE" id="PS01135">
    <property type="entry name" value="FTSZ_2"/>
    <property type="match status" value="1"/>
</dbReference>
<evidence type="ECO:0000313" key="7">
    <source>
        <dbReference type="EMBL" id="KAJ8901617.1"/>
    </source>
</evidence>
<feature type="region of interest" description="Disordered" evidence="4">
    <location>
        <begin position="506"/>
        <end position="528"/>
    </location>
</feature>
<keyword evidence="3" id="KW-0342">GTP-binding</keyword>
<dbReference type="PROSITE" id="PS01134">
    <property type="entry name" value="FTSZ_1"/>
    <property type="match status" value="1"/>
</dbReference>
<evidence type="ECO:0000256" key="2">
    <source>
        <dbReference type="ARBA" id="ARBA00022741"/>
    </source>
</evidence>
<feature type="region of interest" description="Disordered" evidence="4">
    <location>
        <begin position="111"/>
        <end position="192"/>
    </location>
</feature>
<proteinExistence type="inferred from homology"/>
<evidence type="ECO:0000313" key="8">
    <source>
        <dbReference type="Proteomes" id="UP001157974"/>
    </source>
</evidence>
<dbReference type="Proteomes" id="UP001157974">
    <property type="component" value="Unassembled WGS sequence"/>
</dbReference>
<accession>A0AAV8UK26</accession>
<dbReference type="GO" id="GO:0005874">
    <property type="term" value="C:microtubule"/>
    <property type="evidence" value="ECO:0007669"/>
    <property type="project" value="InterPro"/>
</dbReference>
<dbReference type="SUPFAM" id="SSF52490">
    <property type="entry name" value="Tubulin nucleotide-binding domain-like"/>
    <property type="match status" value="1"/>
</dbReference>
<feature type="compositionally biased region" description="Polar residues" evidence="4">
    <location>
        <begin position="128"/>
        <end position="137"/>
    </location>
</feature>
<dbReference type="Gene3D" id="3.30.1330.20">
    <property type="entry name" value="Tubulin/FtsZ, C-terminal domain"/>
    <property type="match status" value="1"/>
</dbReference>
<evidence type="ECO:0008006" key="9">
    <source>
        <dbReference type="Google" id="ProtNLM"/>
    </source>
</evidence>
<dbReference type="InterPro" id="IPR000158">
    <property type="entry name" value="Cell_div_FtsZ"/>
</dbReference>
<dbReference type="PROSITE" id="PS00227">
    <property type="entry name" value="TUBULIN"/>
    <property type="match status" value="1"/>
</dbReference>
<dbReference type="GO" id="GO:0032153">
    <property type="term" value="C:cell division site"/>
    <property type="evidence" value="ECO:0007669"/>
    <property type="project" value="TreeGrafter"/>
</dbReference>
<dbReference type="HAMAP" id="MF_00909">
    <property type="entry name" value="FtsZ"/>
    <property type="match status" value="1"/>
</dbReference>
<keyword evidence="2" id="KW-0547">Nucleotide-binding</keyword>
<dbReference type="GO" id="GO:0005737">
    <property type="term" value="C:cytoplasm"/>
    <property type="evidence" value="ECO:0007669"/>
    <property type="project" value="TreeGrafter"/>
</dbReference>
<dbReference type="InterPro" id="IPR036525">
    <property type="entry name" value="Tubulin/FtsZ_GTPase_sf"/>
</dbReference>
<dbReference type="GO" id="GO:0051301">
    <property type="term" value="P:cell division"/>
    <property type="evidence" value="ECO:0007669"/>
    <property type="project" value="TreeGrafter"/>
</dbReference>
<dbReference type="InterPro" id="IPR020805">
    <property type="entry name" value="Cell_div_FtsZ_CS"/>
</dbReference>
<dbReference type="GO" id="GO:0048285">
    <property type="term" value="P:organelle fission"/>
    <property type="evidence" value="ECO:0007669"/>
    <property type="project" value="TreeGrafter"/>
</dbReference>
<feature type="compositionally biased region" description="Polar residues" evidence="4">
    <location>
        <begin position="512"/>
        <end position="528"/>
    </location>
</feature>
<dbReference type="AlphaFoldDB" id="A0AAV8UK26"/>
<dbReference type="GO" id="GO:0003924">
    <property type="term" value="F:GTPase activity"/>
    <property type="evidence" value="ECO:0007669"/>
    <property type="project" value="InterPro"/>
</dbReference>
<protein>
    <recommendedName>
        <fullName evidence="9">Plastid division protein FtsZ</fullName>
    </recommendedName>
</protein>
<dbReference type="Pfam" id="PF12327">
    <property type="entry name" value="FtsZ_C"/>
    <property type="match status" value="1"/>
</dbReference>
<dbReference type="PANTHER" id="PTHR30314:SF3">
    <property type="entry name" value="MITOCHONDRIAL DIVISION PROTEIN FSZA"/>
    <property type="match status" value="1"/>
</dbReference>
<feature type="domain" description="Tubulin/FtsZ GTPase" evidence="5">
    <location>
        <begin position="199"/>
        <end position="390"/>
    </location>
</feature>
<dbReference type="SMART" id="SM00864">
    <property type="entry name" value="Tubulin"/>
    <property type="match status" value="1"/>
</dbReference>
<dbReference type="InterPro" id="IPR018316">
    <property type="entry name" value="Tubulin/FtsZ_2-layer-sand-dom"/>
</dbReference>
<dbReference type="InterPro" id="IPR003008">
    <property type="entry name" value="Tubulin_FtsZ_GTPase"/>
</dbReference>
<dbReference type="InterPro" id="IPR008280">
    <property type="entry name" value="Tub_FtsZ_C"/>
</dbReference>
<dbReference type="CDD" id="cd02201">
    <property type="entry name" value="FtsZ_type1"/>
    <property type="match status" value="1"/>
</dbReference>
<reference evidence="7 8" key="1">
    <citation type="journal article" date="2023" name="Nat. Commun.">
        <title>Origin of minicircular mitochondrial genomes in red algae.</title>
        <authorList>
            <person name="Lee Y."/>
            <person name="Cho C.H."/>
            <person name="Lee Y.M."/>
            <person name="Park S.I."/>
            <person name="Yang J.H."/>
            <person name="West J.A."/>
            <person name="Bhattacharya D."/>
            <person name="Yoon H.S."/>
        </authorList>
    </citation>
    <scope>NUCLEOTIDE SEQUENCE [LARGE SCALE GENOMIC DNA]</scope>
    <source>
        <strain evidence="7 8">CCMP1338</strain>
        <tissue evidence="7">Whole cell</tissue>
    </source>
</reference>
<dbReference type="Gene3D" id="3.40.50.1440">
    <property type="entry name" value="Tubulin/FtsZ, GTPase domain"/>
    <property type="match status" value="1"/>
</dbReference>
<dbReference type="InterPro" id="IPR037103">
    <property type="entry name" value="Tubulin/FtsZ-like_C"/>
</dbReference>
<dbReference type="InterPro" id="IPR024757">
    <property type="entry name" value="FtsZ_C"/>
</dbReference>
<comment type="caution">
    <text evidence="7">The sequence shown here is derived from an EMBL/GenBank/DDBJ whole genome shotgun (WGS) entry which is preliminary data.</text>
</comment>
<evidence type="ECO:0000256" key="1">
    <source>
        <dbReference type="ARBA" id="ARBA00009690"/>
    </source>
</evidence>